<feature type="binding site" evidence="5">
    <location>
        <position position="125"/>
    </location>
    <ligand>
        <name>substrate</name>
    </ligand>
</feature>
<reference evidence="8 9" key="1">
    <citation type="submission" date="2020-10" db="EMBL/GenBank/DDBJ databases">
        <authorList>
            <person name="Castelo-Branco R."/>
            <person name="Eusebio N."/>
            <person name="Adriana R."/>
            <person name="Vieira A."/>
            <person name="Brugerolle De Fraissinette N."/>
            <person name="Rezende De Castro R."/>
            <person name="Schneider M.P."/>
            <person name="Vasconcelos V."/>
            <person name="Leao P.N."/>
        </authorList>
    </citation>
    <scope>NUCLEOTIDE SEQUENCE [LARGE SCALE GENOMIC DNA]</scope>
    <source>
        <strain evidence="8 9">LEGE 00031</strain>
    </source>
</reference>
<comment type="caution">
    <text evidence="5">Lacks conserved residue(s) required for the propagation of feature annotation.</text>
</comment>
<dbReference type="PROSITE" id="PS01064">
    <property type="entry name" value="PYRIDOX_OXIDASE"/>
    <property type="match status" value="1"/>
</dbReference>
<evidence type="ECO:0000256" key="3">
    <source>
        <dbReference type="ARBA" id="ARBA00022643"/>
    </source>
</evidence>
<dbReference type="InterPro" id="IPR012349">
    <property type="entry name" value="Split_barrel_FMN-bd"/>
</dbReference>
<dbReference type="InterPro" id="IPR019740">
    <property type="entry name" value="Pyridox_Oxase_CS"/>
</dbReference>
<dbReference type="SUPFAM" id="SSF50475">
    <property type="entry name" value="FMN-binding split barrel"/>
    <property type="match status" value="1"/>
</dbReference>
<comment type="pathway">
    <text evidence="5">Cofactor metabolism; pyridoxal 5'-phosphate salvage; pyridoxal 5'-phosphate from pyridoxamine 5'-phosphate: step 1/1.</text>
</comment>
<evidence type="ECO:0000313" key="9">
    <source>
        <dbReference type="Proteomes" id="UP000658720"/>
    </source>
</evidence>
<comment type="catalytic activity">
    <reaction evidence="5">
        <text>pyridoxine 5'-phosphate + O2 = pyridoxal 5'-phosphate + H2O2</text>
        <dbReference type="Rhea" id="RHEA:15149"/>
        <dbReference type="ChEBI" id="CHEBI:15379"/>
        <dbReference type="ChEBI" id="CHEBI:16240"/>
        <dbReference type="ChEBI" id="CHEBI:58589"/>
        <dbReference type="ChEBI" id="CHEBI:597326"/>
        <dbReference type="EC" id="1.4.3.5"/>
    </reaction>
</comment>
<comment type="similarity">
    <text evidence="1 5">Belongs to the pyridoxamine 5'-phosphate oxidase family.</text>
</comment>
<feature type="domain" description="Pyridoxamine 5'-phosphate oxidase N-terminal" evidence="6">
    <location>
        <begin position="35"/>
        <end position="162"/>
    </location>
</feature>
<keyword evidence="2 5" id="KW-0285">Flavoprotein</keyword>
<dbReference type="InterPro" id="IPR019576">
    <property type="entry name" value="Pyridoxamine_oxidase_dimer_C"/>
</dbReference>
<dbReference type="PANTHER" id="PTHR10851:SF0">
    <property type="entry name" value="PYRIDOXINE-5'-PHOSPHATE OXIDASE"/>
    <property type="match status" value="1"/>
</dbReference>
<comment type="catalytic activity">
    <reaction evidence="5">
        <text>pyridoxamine 5'-phosphate + O2 + H2O = pyridoxal 5'-phosphate + H2O2 + NH4(+)</text>
        <dbReference type="Rhea" id="RHEA:15817"/>
        <dbReference type="ChEBI" id="CHEBI:15377"/>
        <dbReference type="ChEBI" id="CHEBI:15379"/>
        <dbReference type="ChEBI" id="CHEBI:16240"/>
        <dbReference type="ChEBI" id="CHEBI:28938"/>
        <dbReference type="ChEBI" id="CHEBI:58451"/>
        <dbReference type="ChEBI" id="CHEBI:597326"/>
        <dbReference type="EC" id="1.4.3.5"/>
    </reaction>
</comment>
<dbReference type="PIRSF" id="PIRSF000190">
    <property type="entry name" value="Pyd_amn-ph_oxd"/>
    <property type="match status" value="1"/>
</dbReference>
<dbReference type="EC" id="1.4.3.5" evidence="5"/>
<feature type="binding site" evidence="5">
    <location>
        <position position="107"/>
    </location>
    <ligand>
        <name>FMN</name>
        <dbReference type="ChEBI" id="CHEBI:58210"/>
    </ligand>
</feature>
<evidence type="ECO:0000256" key="4">
    <source>
        <dbReference type="ARBA" id="ARBA00023002"/>
    </source>
</evidence>
<feature type="binding site" evidence="5">
    <location>
        <position position="129"/>
    </location>
    <ligand>
        <name>substrate</name>
    </ligand>
</feature>
<evidence type="ECO:0000313" key="8">
    <source>
        <dbReference type="EMBL" id="MBE9252610.1"/>
    </source>
</evidence>
<feature type="binding site" evidence="5">
    <location>
        <begin position="78"/>
        <end position="79"/>
    </location>
    <ligand>
        <name>FMN</name>
        <dbReference type="ChEBI" id="CHEBI:58210"/>
    </ligand>
</feature>
<evidence type="ECO:0000259" key="7">
    <source>
        <dbReference type="Pfam" id="PF10590"/>
    </source>
</evidence>
<feature type="binding site" evidence="5">
    <location>
        <position position="85"/>
    </location>
    <ligand>
        <name>FMN</name>
        <dbReference type="ChEBI" id="CHEBI:58210"/>
    </ligand>
</feature>
<dbReference type="Pfam" id="PF01243">
    <property type="entry name" value="PNPOx_N"/>
    <property type="match status" value="1"/>
</dbReference>
<feature type="domain" description="Pyridoxine 5'-phosphate oxidase dimerisation C-terminal" evidence="7">
    <location>
        <begin position="174"/>
        <end position="214"/>
    </location>
</feature>
<feature type="binding site" evidence="5">
    <location>
        <position position="187"/>
    </location>
    <ligand>
        <name>FMN</name>
        <dbReference type="ChEBI" id="CHEBI:58210"/>
    </ligand>
</feature>
<keyword evidence="4 5" id="KW-0560">Oxidoreductase</keyword>
<dbReference type="Proteomes" id="UP000658720">
    <property type="component" value="Unassembled WGS sequence"/>
</dbReference>
<organism evidence="8 9">
    <name type="scientific">Synechocystis salina LEGE 00031</name>
    <dbReference type="NCBI Taxonomy" id="1828736"/>
    <lineage>
        <taxon>Bacteria</taxon>
        <taxon>Bacillati</taxon>
        <taxon>Cyanobacteriota</taxon>
        <taxon>Cyanophyceae</taxon>
        <taxon>Synechococcales</taxon>
        <taxon>Merismopediaceae</taxon>
        <taxon>Synechocystis</taxon>
    </lineage>
</organism>
<feature type="binding site" evidence="5">
    <location>
        <begin position="63"/>
        <end position="68"/>
    </location>
    <ligand>
        <name>FMN</name>
        <dbReference type="ChEBI" id="CHEBI:58210"/>
    </ligand>
</feature>
<dbReference type="HAMAP" id="MF_01629">
    <property type="entry name" value="PdxH"/>
    <property type="match status" value="1"/>
</dbReference>
<evidence type="ECO:0000256" key="5">
    <source>
        <dbReference type="HAMAP-Rule" id="MF_01629"/>
    </source>
</evidence>
<dbReference type="Gene3D" id="2.30.110.10">
    <property type="entry name" value="Electron Transport, Fmn-binding Protein, Chain A"/>
    <property type="match status" value="1"/>
</dbReference>
<dbReference type="RefSeq" id="WP_194018712.1">
    <property type="nucleotide sequence ID" value="NZ_JADEVV010000003.1"/>
</dbReference>
<proteinExistence type="inferred from homology"/>
<dbReference type="NCBIfam" id="TIGR00558">
    <property type="entry name" value="pdxH"/>
    <property type="match status" value="1"/>
</dbReference>
<name>A0ABR9VMN6_9SYNC</name>
<feature type="binding site" evidence="5">
    <location>
        <begin position="142"/>
        <end position="143"/>
    </location>
    <ligand>
        <name>FMN</name>
        <dbReference type="ChEBI" id="CHEBI:58210"/>
    </ligand>
</feature>
<feature type="binding site" evidence="5">
    <location>
        <position position="197"/>
    </location>
    <ligand>
        <name>FMN</name>
        <dbReference type="ChEBI" id="CHEBI:58210"/>
    </ligand>
</feature>
<dbReference type="Pfam" id="PF10590">
    <property type="entry name" value="PNP_phzG_C"/>
    <property type="match status" value="1"/>
</dbReference>
<feature type="binding site" evidence="5">
    <location>
        <begin position="193"/>
        <end position="195"/>
    </location>
    <ligand>
        <name>substrate</name>
    </ligand>
</feature>
<dbReference type="InterPro" id="IPR000659">
    <property type="entry name" value="Pyridox_Oxase"/>
</dbReference>
<keyword evidence="3 5" id="KW-0288">FMN</keyword>
<comment type="subunit">
    <text evidence="5">Homodimer.</text>
</comment>
<keyword evidence="5" id="KW-0664">Pyridoxine biosynthesis</keyword>
<dbReference type="GO" id="GO:0004733">
    <property type="term" value="F:pyridoxamine phosphate oxidase activity"/>
    <property type="evidence" value="ECO:0007669"/>
    <property type="project" value="UniProtKB-EC"/>
</dbReference>
<feature type="binding site" evidence="5">
    <location>
        <position position="68"/>
    </location>
    <ligand>
        <name>substrate</name>
    </ligand>
</feature>
<comment type="cofactor">
    <cofactor evidence="5">
        <name>FMN</name>
        <dbReference type="ChEBI" id="CHEBI:58210"/>
    </cofactor>
    <text evidence="5">Binds 1 FMN per subunit.</text>
</comment>
<keyword evidence="9" id="KW-1185">Reference proteome</keyword>
<comment type="function">
    <text evidence="5">Catalyzes the oxidation of either pyridoxine 5'-phosphate (PNP) or pyridoxamine 5'-phosphate (PMP) into pyridoxal 5'-phosphate (PLP).</text>
</comment>
<dbReference type="EMBL" id="JADEVV010000003">
    <property type="protein sequence ID" value="MBE9252610.1"/>
    <property type="molecule type" value="Genomic_DNA"/>
</dbReference>
<comment type="caution">
    <text evidence="8">The sequence shown here is derived from an EMBL/GenBank/DDBJ whole genome shotgun (WGS) entry which is preliminary data.</text>
</comment>
<accession>A0ABR9VMN6</accession>
<dbReference type="NCBIfam" id="NF004231">
    <property type="entry name" value="PRK05679.1"/>
    <property type="match status" value="1"/>
</dbReference>
<dbReference type="PANTHER" id="PTHR10851">
    <property type="entry name" value="PYRIDOXINE-5-PHOSPHATE OXIDASE"/>
    <property type="match status" value="1"/>
</dbReference>
<sequence>MDGVSLANLRLNYTQGGLTEAEVADHPFAQFHTWLQQAIAAELPEPNAMTLSTLSPEGHPVGRMVLLKGLDERGFVFYTNYQSAKGQQLTAHPWAGLVFWWAALERQVRVDGRVEKIDPAESDAYFDSRPRASQLGAWASPQSQIVGDRQVLEDDLARWEKHYAGQSIPRPPHWGGFRVIPHRIEFWQGRPSRLHDRLQFNLVDGQWQKERLAP</sequence>
<evidence type="ECO:0000259" key="6">
    <source>
        <dbReference type="Pfam" id="PF01243"/>
    </source>
</evidence>
<feature type="binding site" evidence="5">
    <location>
        <position position="133"/>
    </location>
    <ligand>
        <name>substrate</name>
    </ligand>
</feature>
<gene>
    <name evidence="5 8" type="primary">pdxH</name>
    <name evidence="8" type="ORF">IQ217_01835</name>
</gene>
<comment type="pathway">
    <text evidence="5">Cofactor metabolism; pyridoxal 5'-phosphate salvage; pyridoxal 5'-phosphate from pyridoxine 5'-phosphate: step 1/1.</text>
</comment>
<evidence type="ECO:0000256" key="2">
    <source>
        <dbReference type="ARBA" id="ARBA00022630"/>
    </source>
</evidence>
<dbReference type="InterPro" id="IPR011576">
    <property type="entry name" value="Pyridox_Oxase_N"/>
</dbReference>
<evidence type="ECO:0000256" key="1">
    <source>
        <dbReference type="ARBA" id="ARBA00007301"/>
    </source>
</evidence>
<protein>
    <recommendedName>
        <fullName evidence="5">Pyridoxine/pyridoxamine 5'-phosphate oxidase</fullName>
        <ecNumber evidence="5">1.4.3.5</ecNumber>
    </recommendedName>
    <alternativeName>
        <fullName evidence="5">PNP/PMP oxidase</fullName>
        <shortName evidence="5">PNPOx</shortName>
    </alternativeName>
    <alternativeName>
        <fullName evidence="5">Pyridoxal 5'-phosphate synthase</fullName>
    </alternativeName>
</protein>